<keyword evidence="2" id="KW-1185">Reference proteome</keyword>
<dbReference type="Pfam" id="PF07302">
    <property type="entry name" value="AroM"/>
    <property type="match status" value="1"/>
</dbReference>
<dbReference type="Proteomes" id="UP001500177">
    <property type="component" value="Unassembled WGS sequence"/>
</dbReference>
<comment type="caution">
    <text evidence="1">The sequence shown here is derived from an EMBL/GenBank/DDBJ whole genome shotgun (WGS) entry which is preliminary data.</text>
</comment>
<gene>
    <name evidence="1" type="ORF">GCM10009690_22140</name>
</gene>
<protein>
    <submittedName>
        <fullName evidence="1">AroM family protein</fullName>
    </submittedName>
</protein>
<proteinExistence type="predicted"/>
<dbReference type="RefSeq" id="WP_173154807.1">
    <property type="nucleotide sequence ID" value="NZ_BAAALX010000010.1"/>
</dbReference>
<evidence type="ECO:0000313" key="1">
    <source>
        <dbReference type="EMBL" id="GAA1518625.1"/>
    </source>
</evidence>
<reference evidence="1 2" key="1">
    <citation type="journal article" date="2019" name="Int. J. Syst. Evol. Microbiol.">
        <title>The Global Catalogue of Microorganisms (GCM) 10K type strain sequencing project: providing services to taxonomists for standard genome sequencing and annotation.</title>
        <authorList>
            <consortium name="The Broad Institute Genomics Platform"/>
            <consortium name="The Broad Institute Genome Sequencing Center for Infectious Disease"/>
            <person name="Wu L."/>
            <person name="Ma J."/>
        </authorList>
    </citation>
    <scope>NUCLEOTIDE SEQUENCE [LARGE SCALE GENOMIC DNA]</scope>
    <source>
        <strain evidence="1 2">JCM 13318</strain>
    </source>
</reference>
<name>A0ABN2AHI9_9MICO</name>
<dbReference type="EMBL" id="BAAALX010000010">
    <property type="protein sequence ID" value="GAA1518625.1"/>
    <property type="molecule type" value="Genomic_DNA"/>
</dbReference>
<organism evidence="1 2">
    <name type="scientific">Brevibacterium permense</name>
    <dbReference type="NCBI Taxonomy" id="234834"/>
    <lineage>
        <taxon>Bacteria</taxon>
        <taxon>Bacillati</taxon>
        <taxon>Actinomycetota</taxon>
        <taxon>Actinomycetes</taxon>
        <taxon>Micrococcales</taxon>
        <taxon>Brevibacteriaceae</taxon>
        <taxon>Brevibacterium</taxon>
    </lineage>
</organism>
<evidence type="ECO:0000313" key="2">
    <source>
        <dbReference type="Proteomes" id="UP001500177"/>
    </source>
</evidence>
<accession>A0ABN2AHI9</accession>
<dbReference type="InterPro" id="IPR010843">
    <property type="entry name" value="Uncharacterised_AroM"/>
</dbReference>
<sequence>MRYAQPCEDEGANSKKETNPLQVGLITIGQSPRTDITGGFREIFEPYDVEIVETGVLDGLTFDQVRAQYWPGHSEETATIYVSRMRDGVEVKLLKSHVYRGVQQRITELESECDLIVVLCTGTFDGLSAAVPVVFPDEVLHDRVRELGIASQLHVIAPTAEQKPFLTAKWATAVDELSFTISSPYQEFHLADVVADISSSRPEGVVLDCMGYRSEHKARILDSFLQEGLDIDYQVAEEIDRGDVPIILPQETVANYVHSLLDTDQRLSAGNREGQ</sequence>